<dbReference type="Proteomes" id="UP000317171">
    <property type="component" value="Chromosome"/>
</dbReference>
<sequence length="330" mass="38340">MRYLLLLLPLLLFEGDASTFEYRTPNFVVFCHDASFSVQVGEAAEHYREKHAREWLGKSIPNWYSPCPIRVSLINEAGAGATTFSFDQGEVFGWDMQIQGTPQSLMESVIPHEVLHTVFASHFRRPLPRWADEGAATYEEDESEKQFHRQLAEQVVGTEQQIPIRKLLVMHHYPDNMGGIAVLYAQGFYLAEFLINRKGKQEFVKFLDTAYRTDWDRAFEKHYGFKSQEDAYTAAWREHSQPEQQVASRYEIKMFTGPNCQRCEEDQRKVLPLLKAKGLVVEILDYDRNLDLARKENVIGLPTYIIYENGKRIAKLRESRSISSLLKRRH</sequence>
<dbReference type="SUPFAM" id="SSF52833">
    <property type="entry name" value="Thioredoxin-like"/>
    <property type="match status" value="1"/>
</dbReference>
<evidence type="ECO:0000313" key="1">
    <source>
        <dbReference type="EMBL" id="QDT42357.1"/>
    </source>
</evidence>
<dbReference type="CDD" id="cd02947">
    <property type="entry name" value="TRX_family"/>
    <property type="match status" value="1"/>
</dbReference>
<dbReference type="Gene3D" id="3.40.30.10">
    <property type="entry name" value="Glutaredoxin"/>
    <property type="match status" value="1"/>
</dbReference>
<reference evidence="1 2" key="1">
    <citation type="submission" date="2019-02" db="EMBL/GenBank/DDBJ databases">
        <title>Deep-cultivation of Planctomycetes and their phenomic and genomic characterization uncovers novel biology.</title>
        <authorList>
            <person name="Wiegand S."/>
            <person name="Jogler M."/>
            <person name="Boedeker C."/>
            <person name="Pinto D."/>
            <person name="Vollmers J."/>
            <person name="Rivas-Marin E."/>
            <person name="Kohn T."/>
            <person name="Peeters S.H."/>
            <person name="Heuer A."/>
            <person name="Rast P."/>
            <person name="Oberbeckmann S."/>
            <person name="Bunk B."/>
            <person name="Jeske O."/>
            <person name="Meyerdierks A."/>
            <person name="Storesund J.E."/>
            <person name="Kallscheuer N."/>
            <person name="Luecker S."/>
            <person name="Lage O.M."/>
            <person name="Pohl T."/>
            <person name="Merkel B.J."/>
            <person name="Hornburger P."/>
            <person name="Mueller R.-W."/>
            <person name="Bruemmer F."/>
            <person name="Labrenz M."/>
            <person name="Spormann A.M."/>
            <person name="Op den Camp H."/>
            <person name="Overmann J."/>
            <person name="Amann R."/>
            <person name="Jetten M.S.M."/>
            <person name="Mascher T."/>
            <person name="Medema M.H."/>
            <person name="Devos D.P."/>
            <person name="Kaster A.-K."/>
            <person name="Ovreas L."/>
            <person name="Rohde M."/>
            <person name="Galperin M.Y."/>
            <person name="Jogler C."/>
        </authorList>
    </citation>
    <scope>NUCLEOTIDE SEQUENCE [LARGE SCALE GENOMIC DNA]</scope>
    <source>
        <strain evidence="1 2">Pan241w</strain>
    </source>
</reference>
<keyword evidence="2" id="KW-1185">Reference proteome</keyword>
<proteinExistence type="predicted"/>
<dbReference type="AlphaFoldDB" id="A0A517REQ4"/>
<name>A0A517REQ4_9PLAN</name>
<dbReference type="OrthoDB" id="32134at2"/>
<evidence type="ECO:0008006" key="3">
    <source>
        <dbReference type="Google" id="ProtNLM"/>
    </source>
</evidence>
<dbReference type="EMBL" id="CP036269">
    <property type="protein sequence ID" value="QDT42357.1"/>
    <property type="molecule type" value="Genomic_DNA"/>
</dbReference>
<protein>
    <recommendedName>
        <fullName evidence="3">Thioredoxin domain-containing protein</fullName>
    </recommendedName>
</protein>
<gene>
    <name evidence="1" type="ORF">Pan241w_24400</name>
</gene>
<evidence type="ECO:0000313" key="2">
    <source>
        <dbReference type="Proteomes" id="UP000317171"/>
    </source>
</evidence>
<dbReference type="InterPro" id="IPR036249">
    <property type="entry name" value="Thioredoxin-like_sf"/>
</dbReference>
<accession>A0A517REQ4</accession>
<organism evidence="1 2">
    <name type="scientific">Gimesia alba</name>
    <dbReference type="NCBI Taxonomy" id="2527973"/>
    <lineage>
        <taxon>Bacteria</taxon>
        <taxon>Pseudomonadati</taxon>
        <taxon>Planctomycetota</taxon>
        <taxon>Planctomycetia</taxon>
        <taxon>Planctomycetales</taxon>
        <taxon>Planctomycetaceae</taxon>
        <taxon>Gimesia</taxon>
    </lineage>
</organism>
<dbReference type="KEGG" id="gaz:Pan241w_24400"/>
<dbReference type="RefSeq" id="WP_145215445.1">
    <property type="nucleotide sequence ID" value="NZ_CP036269.1"/>
</dbReference>